<reference evidence="4" key="1">
    <citation type="submission" date="2015-12" db="EMBL/GenBank/DDBJ databases">
        <authorList>
            <person name="Nair G.R."/>
            <person name="Kaur G."/>
            <person name="Mayilraj S."/>
        </authorList>
    </citation>
    <scope>NUCLEOTIDE SEQUENCE [LARGE SCALE GENOMIC DNA]</scope>
    <source>
        <strain evidence="4">CD08_7</strain>
    </source>
</reference>
<feature type="compositionally biased region" description="Basic and acidic residues" evidence="1">
    <location>
        <begin position="250"/>
        <end position="285"/>
    </location>
</feature>
<evidence type="ECO:0000313" key="4">
    <source>
        <dbReference type="Proteomes" id="UP000054023"/>
    </source>
</evidence>
<dbReference type="InterPro" id="IPR002071">
    <property type="entry name" value="Thermonucl_AS"/>
</dbReference>
<dbReference type="InterPro" id="IPR016071">
    <property type="entry name" value="Staphylococal_nuclease_OB-fold"/>
</dbReference>
<dbReference type="STRING" id="317018.AVL63_04605"/>
<evidence type="ECO:0000259" key="2">
    <source>
        <dbReference type="PROSITE" id="PS50830"/>
    </source>
</evidence>
<comment type="caution">
    <text evidence="3">The sequence shown here is derived from an EMBL/GenBank/DDBJ whole genome shotgun (WGS) entry which is preliminary data.</text>
</comment>
<dbReference type="PROSITE" id="PS01123">
    <property type="entry name" value="TNASE_1"/>
    <property type="match status" value="1"/>
</dbReference>
<feature type="region of interest" description="Disordered" evidence="1">
    <location>
        <begin position="241"/>
        <end position="387"/>
    </location>
</feature>
<gene>
    <name evidence="3" type="ORF">AVL63_04605</name>
</gene>
<feature type="compositionally biased region" description="Pro residues" evidence="1">
    <location>
        <begin position="287"/>
        <end position="338"/>
    </location>
</feature>
<dbReference type="InterPro" id="IPR035437">
    <property type="entry name" value="SNase_OB-fold_sf"/>
</dbReference>
<evidence type="ECO:0000256" key="1">
    <source>
        <dbReference type="SAM" id="MobiDB-lite"/>
    </source>
</evidence>
<dbReference type="AlphaFoldDB" id="A0A0W8ICY5"/>
<protein>
    <recommendedName>
        <fullName evidence="2">TNase-like domain-containing protein</fullName>
    </recommendedName>
</protein>
<dbReference type="GO" id="GO:0004518">
    <property type="term" value="F:nuclease activity"/>
    <property type="evidence" value="ECO:0007669"/>
    <property type="project" value="InterPro"/>
</dbReference>
<dbReference type="PROSITE" id="PS50830">
    <property type="entry name" value="TNASE_3"/>
    <property type="match status" value="1"/>
</dbReference>
<dbReference type="PANTHER" id="PTHR48148">
    <property type="entry name" value="KERATINOCYTE PROLINE-RICH PROTEIN"/>
    <property type="match status" value="1"/>
</dbReference>
<sequence length="387" mass="41375">MILTGLLAGTGCASTAQSAEGSSVDAQVIDVVDGDTVRVEYAGERHSVRLLNVDTPETKHPDRGVECLGPEATEYLEELLAPGDSVRLEFDEERTDQYDRVLAGVFKEDDLVNAAIARAGFGIAVYFEPNDKFLPAVEEAQAEAESAGRGLFDESLPCTVSAQVREALDEVDDLAEEPAEQYQALEESVVAAGAALLLAEEARDLVLSLDTDGPGILHRAYGPHLDSYERRLDRAITTAAQRVSEDEAEMERIDEKRDAEQAAKERADAERQEEERQAARDRERQSAPPPPAPQPAPSRAPQPVPAPQPTQQPAPDPMPAPAPQPAPQPAPAPEPAPAPGNGSSGSGGGTPNLGPSDRPAGYTHRDEPTSYTGPRCFLPGGNWWKPC</sequence>
<dbReference type="SMART" id="SM00318">
    <property type="entry name" value="SNc"/>
    <property type="match status" value="1"/>
</dbReference>
<dbReference type="SUPFAM" id="SSF50199">
    <property type="entry name" value="Staphylococcal nuclease"/>
    <property type="match status" value="1"/>
</dbReference>
<feature type="compositionally biased region" description="Gly residues" evidence="1">
    <location>
        <begin position="342"/>
        <end position="351"/>
    </location>
</feature>
<accession>A0A0W8ICY5</accession>
<dbReference type="RefSeq" id="WP_058889043.1">
    <property type="nucleotide sequence ID" value="NZ_LQBM01000004.1"/>
</dbReference>
<feature type="domain" description="TNase-like" evidence="2">
    <location>
        <begin position="22"/>
        <end position="154"/>
    </location>
</feature>
<evidence type="ECO:0000313" key="3">
    <source>
        <dbReference type="EMBL" id="KUG57809.1"/>
    </source>
</evidence>
<dbReference type="Pfam" id="PF00565">
    <property type="entry name" value="SNase"/>
    <property type="match status" value="1"/>
</dbReference>
<keyword evidence="4" id="KW-1185">Reference proteome</keyword>
<organism evidence="3 4">
    <name type="scientific">Nesterenkonia jeotgali</name>
    <dbReference type="NCBI Taxonomy" id="317018"/>
    <lineage>
        <taxon>Bacteria</taxon>
        <taxon>Bacillati</taxon>
        <taxon>Actinomycetota</taxon>
        <taxon>Actinomycetes</taxon>
        <taxon>Micrococcales</taxon>
        <taxon>Micrococcaceae</taxon>
        <taxon>Nesterenkonia</taxon>
    </lineage>
</organism>
<dbReference type="Proteomes" id="UP000054023">
    <property type="component" value="Unassembled WGS sequence"/>
</dbReference>
<dbReference type="PANTHER" id="PTHR48148:SF3">
    <property type="entry name" value="KERATINOCYTE PROLINE-RICH PROTEIN"/>
    <property type="match status" value="1"/>
</dbReference>
<dbReference type="GO" id="GO:0003676">
    <property type="term" value="F:nucleic acid binding"/>
    <property type="evidence" value="ECO:0007669"/>
    <property type="project" value="InterPro"/>
</dbReference>
<proteinExistence type="predicted"/>
<dbReference type="EMBL" id="LQBM01000004">
    <property type="protein sequence ID" value="KUG57809.1"/>
    <property type="molecule type" value="Genomic_DNA"/>
</dbReference>
<dbReference type="Gene3D" id="2.40.50.90">
    <property type="match status" value="1"/>
</dbReference>
<name>A0A0W8ICY5_9MICC</name>